<keyword evidence="4 14" id="KW-0678">Repressor</keyword>
<name>A0A4V6EPY0_9FIRM</name>
<dbReference type="PANTHER" id="PTHR48111:SF1">
    <property type="entry name" value="TWO-COMPONENT RESPONSE REGULATOR ORR33"/>
    <property type="match status" value="1"/>
</dbReference>
<evidence type="ECO:0000256" key="15">
    <source>
        <dbReference type="PIRSR" id="PIRSR002937-1"/>
    </source>
</evidence>
<evidence type="ECO:0000256" key="2">
    <source>
        <dbReference type="ARBA" id="ARBA00018672"/>
    </source>
</evidence>
<dbReference type="SUPFAM" id="SSF52172">
    <property type="entry name" value="CheY-like"/>
    <property type="match status" value="1"/>
</dbReference>
<dbReference type="RefSeq" id="WP_137695857.1">
    <property type="nucleotide sequence ID" value="NZ_CP061336.1"/>
</dbReference>
<keyword evidence="12 14" id="KW-0804">Transcription</keyword>
<dbReference type="InterPro" id="IPR016032">
    <property type="entry name" value="Sig_transdc_resp-reg_C-effctor"/>
</dbReference>
<protein>
    <recommendedName>
        <fullName evidence="2 14">Stage 0 sporulation protein A homolog</fullName>
    </recommendedName>
</protein>
<evidence type="ECO:0000256" key="8">
    <source>
        <dbReference type="ARBA" id="ARBA00023012"/>
    </source>
</evidence>
<dbReference type="InterPro" id="IPR001789">
    <property type="entry name" value="Sig_transdc_resp-reg_receiver"/>
</dbReference>
<keyword evidence="5" id="KW-0597">Phosphoprotein</keyword>
<evidence type="ECO:0000256" key="4">
    <source>
        <dbReference type="ARBA" id="ARBA00022491"/>
    </source>
</evidence>
<evidence type="ECO:0000256" key="10">
    <source>
        <dbReference type="ARBA" id="ARBA00023125"/>
    </source>
</evidence>
<dbReference type="Pfam" id="PF08769">
    <property type="entry name" value="Spo0A_C"/>
    <property type="match status" value="1"/>
</dbReference>
<dbReference type="GO" id="GO:0003700">
    <property type="term" value="F:DNA-binding transcription factor activity"/>
    <property type="evidence" value="ECO:0007669"/>
    <property type="project" value="InterPro"/>
</dbReference>
<keyword evidence="10 14" id="KW-0238">DNA-binding</keyword>
<dbReference type="GO" id="GO:0005829">
    <property type="term" value="C:cytosol"/>
    <property type="evidence" value="ECO:0007669"/>
    <property type="project" value="TreeGrafter"/>
</dbReference>
<dbReference type="GO" id="GO:0000976">
    <property type="term" value="F:transcription cis-regulatory region binding"/>
    <property type="evidence" value="ECO:0007669"/>
    <property type="project" value="TreeGrafter"/>
</dbReference>
<sequence length="280" mass="31353">MSNNKIQVLIADDNREFGDILCEYLSNQNDIDVVGLARDGLEAVDLIFQNTPDIAILDIIMPHLDGLGVLEKIAESTMEKKPLFIVLSAVGQDKITQRALALGAEYYIVKPFDMDVLVNRIRQLKTNTYLTAPQNSISSSISSHKNEYFTTSEKRPAHINNTSRSLEVEVTNIMHEIGVPAHIKGYQYLRDAIMMVVKDLDVINSITKLLYPSIAKEYNTTPSRVERAIRHAIEVAWSRGQVEAIDALFGYTVNIGKGKPTNSEFIAMIADKLRLEMKVS</sequence>
<organism evidence="16 17">
    <name type="scientific">Ruminiclostridium herbifermentans</name>
    <dbReference type="NCBI Taxonomy" id="2488810"/>
    <lineage>
        <taxon>Bacteria</taxon>
        <taxon>Bacillati</taxon>
        <taxon>Bacillota</taxon>
        <taxon>Clostridia</taxon>
        <taxon>Eubacteriales</taxon>
        <taxon>Oscillospiraceae</taxon>
        <taxon>Ruminiclostridium</taxon>
    </lineage>
</organism>
<dbReference type="GO" id="GO:0051606">
    <property type="term" value="P:detection of stimulus"/>
    <property type="evidence" value="ECO:0007669"/>
    <property type="project" value="UniProtKB-UniRule"/>
</dbReference>
<comment type="cofactor">
    <cofactor evidence="14 15">
        <name>Ca(2+)</name>
        <dbReference type="ChEBI" id="CHEBI:29108"/>
    </cofactor>
    <text evidence="14 15">Binds 1 Ca(2+) ion per subunit.</text>
</comment>
<comment type="function">
    <text evidence="13 14">May play the central regulatory role in sporulation. It may be an element of the effector pathway responsible for the activation of sporulation genes in response to nutritional stress. Spo0A may act in concert with spo0H (a sigma factor) to control the expression of some genes that are critical to the sporulation process.</text>
</comment>
<evidence type="ECO:0000313" key="16">
    <source>
        <dbReference type="EMBL" id="QNU65498.1"/>
    </source>
</evidence>
<feature type="binding site" evidence="15">
    <location>
        <position position="12"/>
    </location>
    <ligand>
        <name>Ca(2+)</name>
        <dbReference type="ChEBI" id="CHEBI:29108"/>
    </ligand>
</feature>
<dbReference type="Proteomes" id="UP000306409">
    <property type="component" value="Chromosome"/>
</dbReference>
<evidence type="ECO:0000256" key="6">
    <source>
        <dbReference type="ARBA" id="ARBA00022837"/>
    </source>
</evidence>
<dbReference type="Gene3D" id="3.40.50.2300">
    <property type="match status" value="1"/>
</dbReference>
<dbReference type="GO" id="GO:0005509">
    <property type="term" value="F:calcium ion binding"/>
    <property type="evidence" value="ECO:0007669"/>
    <property type="project" value="UniProtKB-UniRule"/>
</dbReference>
<evidence type="ECO:0000256" key="11">
    <source>
        <dbReference type="ARBA" id="ARBA00023159"/>
    </source>
</evidence>
<dbReference type="OrthoDB" id="9793299at2"/>
<evidence type="ECO:0000256" key="5">
    <source>
        <dbReference type="ARBA" id="ARBA00022553"/>
    </source>
</evidence>
<dbReference type="GO" id="GO:0000156">
    <property type="term" value="F:phosphorelay response regulator activity"/>
    <property type="evidence" value="ECO:0007669"/>
    <property type="project" value="TreeGrafter"/>
</dbReference>
<reference evidence="16 17" key="1">
    <citation type="submission" date="2020-09" db="EMBL/GenBank/DDBJ databases">
        <title>Characterization and genome sequencing of Ruminiclostridium sp. nov. MA18.</title>
        <authorList>
            <person name="Rettenmaier R."/>
            <person name="Kowollik M.-L."/>
            <person name="Liebl W."/>
            <person name="Zverlov V."/>
        </authorList>
    </citation>
    <scope>NUCLEOTIDE SEQUENCE [LARGE SCALE GENOMIC DNA]</scope>
    <source>
        <strain evidence="16 17">MA18</strain>
    </source>
</reference>
<evidence type="ECO:0000256" key="1">
    <source>
        <dbReference type="ARBA" id="ARBA00004496"/>
    </source>
</evidence>
<comment type="subcellular location">
    <subcellularLocation>
        <location evidence="1 14">Cytoplasm</location>
    </subcellularLocation>
</comment>
<dbReference type="PIRSF" id="PIRSF002937">
    <property type="entry name" value="Res_reg_Spo0A"/>
    <property type="match status" value="1"/>
</dbReference>
<dbReference type="Pfam" id="PF00072">
    <property type="entry name" value="Response_reg"/>
    <property type="match status" value="1"/>
</dbReference>
<dbReference type="Gene3D" id="1.10.10.10">
    <property type="entry name" value="Winged helix-like DNA-binding domain superfamily/Winged helix DNA-binding domain"/>
    <property type="match status" value="1"/>
</dbReference>
<keyword evidence="8 14" id="KW-0902">Two-component regulatory system</keyword>
<evidence type="ECO:0000256" key="3">
    <source>
        <dbReference type="ARBA" id="ARBA00022490"/>
    </source>
</evidence>
<dbReference type="KEGG" id="rher:EHE19_011220"/>
<dbReference type="InterPro" id="IPR014879">
    <property type="entry name" value="Spo0A_C"/>
</dbReference>
<keyword evidence="17" id="KW-1185">Reference proteome</keyword>
<dbReference type="PROSITE" id="PS50110">
    <property type="entry name" value="RESPONSE_REGULATORY"/>
    <property type="match status" value="1"/>
</dbReference>
<dbReference type="SUPFAM" id="SSF46894">
    <property type="entry name" value="C-terminal effector domain of the bipartite response regulators"/>
    <property type="match status" value="1"/>
</dbReference>
<dbReference type="GO" id="GO:0030435">
    <property type="term" value="P:sporulation resulting in formation of a cellular spore"/>
    <property type="evidence" value="ECO:0007669"/>
    <property type="project" value="UniProtKB-UniRule"/>
</dbReference>
<dbReference type="InterPro" id="IPR011006">
    <property type="entry name" value="CheY-like_superfamily"/>
</dbReference>
<dbReference type="GO" id="GO:0042173">
    <property type="term" value="P:regulation of sporulation resulting in formation of a cellular spore"/>
    <property type="evidence" value="ECO:0007669"/>
    <property type="project" value="InterPro"/>
</dbReference>
<dbReference type="InterPro" id="IPR039420">
    <property type="entry name" value="WalR-like"/>
</dbReference>
<keyword evidence="7 14" id="KW-0749">Sporulation</keyword>
<feature type="binding site" evidence="15">
    <location>
        <position position="58"/>
    </location>
    <ligand>
        <name>Ca(2+)</name>
        <dbReference type="ChEBI" id="CHEBI:29108"/>
    </ligand>
</feature>
<evidence type="ECO:0000256" key="13">
    <source>
        <dbReference type="ARBA" id="ARBA00024867"/>
    </source>
</evidence>
<keyword evidence="9 14" id="KW-0805">Transcription regulation</keyword>
<keyword evidence="14 15" id="KW-0479">Metal-binding</keyword>
<dbReference type="InterPro" id="IPR036388">
    <property type="entry name" value="WH-like_DNA-bd_sf"/>
</dbReference>
<gene>
    <name evidence="16" type="primary">spo0A</name>
    <name evidence="16" type="ORF">EHE19_011220</name>
</gene>
<accession>A0A4V6EPY0</accession>
<keyword evidence="11 14" id="KW-0010">Activator</keyword>
<dbReference type="GO" id="GO:0032993">
    <property type="term" value="C:protein-DNA complex"/>
    <property type="evidence" value="ECO:0007669"/>
    <property type="project" value="TreeGrafter"/>
</dbReference>
<dbReference type="NCBIfam" id="TIGR02875">
    <property type="entry name" value="spore_0_A"/>
    <property type="match status" value="1"/>
</dbReference>
<dbReference type="AlphaFoldDB" id="A0A4V6EPY0"/>
<keyword evidence="6 14" id="KW-0106">Calcium</keyword>
<dbReference type="InterPro" id="IPR012052">
    <property type="entry name" value="Spore_0_A"/>
</dbReference>
<feature type="binding site" evidence="15">
    <location>
        <position position="13"/>
    </location>
    <ligand>
        <name>Ca(2+)</name>
        <dbReference type="ChEBI" id="CHEBI:29108"/>
    </ligand>
</feature>
<dbReference type="PANTHER" id="PTHR48111">
    <property type="entry name" value="REGULATOR OF RPOS"/>
    <property type="match status" value="1"/>
</dbReference>
<proteinExistence type="predicted"/>
<dbReference type="SMART" id="SM00448">
    <property type="entry name" value="REC"/>
    <property type="match status" value="1"/>
</dbReference>
<evidence type="ECO:0000256" key="9">
    <source>
        <dbReference type="ARBA" id="ARBA00023015"/>
    </source>
</evidence>
<evidence type="ECO:0000256" key="7">
    <source>
        <dbReference type="ARBA" id="ARBA00022969"/>
    </source>
</evidence>
<evidence type="ECO:0000256" key="12">
    <source>
        <dbReference type="ARBA" id="ARBA00023163"/>
    </source>
</evidence>
<keyword evidence="3 14" id="KW-0963">Cytoplasm</keyword>
<dbReference type="EMBL" id="CP061336">
    <property type="protein sequence ID" value="QNU65498.1"/>
    <property type="molecule type" value="Genomic_DNA"/>
</dbReference>
<evidence type="ECO:0000313" key="17">
    <source>
        <dbReference type="Proteomes" id="UP000306409"/>
    </source>
</evidence>
<evidence type="ECO:0000256" key="14">
    <source>
        <dbReference type="PIRNR" id="PIRNR002937"/>
    </source>
</evidence>